<dbReference type="InterPro" id="IPR015886">
    <property type="entry name" value="H2TH_FPG"/>
</dbReference>
<reference evidence="16" key="2">
    <citation type="journal article" date="2015" name="Genome Announc.">
        <title>Draft Genome Sequence of Filamentous Marine Cyanobacterium Lyngbya confervoides Strain BDU141951.</title>
        <authorList>
            <person name="Chandrababunaidu M.M."/>
            <person name="Sen D."/>
            <person name="Tripathy S."/>
        </authorList>
    </citation>
    <scope>NUCLEOTIDE SEQUENCE</scope>
    <source>
        <strain evidence="16">BDU141951</strain>
    </source>
</reference>
<dbReference type="Gene3D" id="1.10.8.50">
    <property type="match status" value="1"/>
</dbReference>
<evidence type="ECO:0000256" key="5">
    <source>
        <dbReference type="ARBA" id="ARBA00022763"/>
    </source>
</evidence>
<protein>
    <recommendedName>
        <fullName evidence="3">DNA-(apurinic or apyrimidinic site) lyase</fullName>
        <ecNumber evidence="3">4.2.99.18</ecNumber>
    </recommendedName>
</protein>
<keyword evidence="12" id="KW-0511">Multifunctional enzyme</keyword>
<keyword evidence="9" id="KW-0238">DNA-binding</keyword>
<feature type="domain" description="FPG-type" evidence="14">
    <location>
        <begin position="238"/>
        <end position="272"/>
    </location>
</feature>
<evidence type="ECO:0000256" key="7">
    <source>
        <dbReference type="ARBA" id="ARBA00022801"/>
    </source>
</evidence>
<dbReference type="PANTHER" id="PTHR42697">
    <property type="entry name" value="ENDONUCLEASE 8"/>
    <property type="match status" value="1"/>
</dbReference>
<keyword evidence="13" id="KW-0326">Glycosidase</keyword>
<dbReference type="Pfam" id="PF06831">
    <property type="entry name" value="H2TH"/>
    <property type="match status" value="1"/>
</dbReference>
<dbReference type="GO" id="GO:0003684">
    <property type="term" value="F:damaged DNA binding"/>
    <property type="evidence" value="ECO:0007669"/>
    <property type="project" value="InterPro"/>
</dbReference>
<dbReference type="InterPro" id="IPR010663">
    <property type="entry name" value="Znf_FPG/IleRS"/>
</dbReference>
<evidence type="ECO:0000256" key="3">
    <source>
        <dbReference type="ARBA" id="ARBA00012720"/>
    </source>
</evidence>
<evidence type="ECO:0000259" key="15">
    <source>
        <dbReference type="PROSITE" id="PS51068"/>
    </source>
</evidence>
<evidence type="ECO:0000259" key="14">
    <source>
        <dbReference type="PROSITE" id="PS51066"/>
    </source>
</evidence>
<dbReference type="AlphaFoldDB" id="A0A0C1UNW6"/>
<gene>
    <name evidence="16" type="primary">nei</name>
    <name evidence="16" type="ORF">QQ91_008060</name>
</gene>
<keyword evidence="16" id="KW-0540">Nuclease</keyword>
<comment type="caution">
    <text evidence="16">The sequence shown here is derived from an EMBL/GenBank/DDBJ whole genome shotgun (WGS) entry which is preliminary data.</text>
</comment>
<dbReference type="Pfam" id="PF06827">
    <property type="entry name" value="zf-FPG_IleRS"/>
    <property type="match status" value="1"/>
</dbReference>
<dbReference type="GO" id="GO:0000703">
    <property type="term" value="F:oxidized pyrimidine nucleobase lesion DNA N-glycosylase activity"/>
    <property type="evidence" value="ECO:0007669"/>
    <property type="project" value="InterPro"/>
</dbReference>
<organism evidence="16">
    <name type="scientific">Lyngbya confervoides BDU141951</name>
    <dbReference type="NCBI Taxonomy" id="1574623"/>
    <lineage>
        <taxon>Bacteria</taxon>
        <taxon>Bacillati</taxon>
        <taxon>Cyanobacteriota</taxon>
        <taxon>Cyanophyceae</taxon>
        <taxon>Oscillatoriophycideae</taxon>
        <taxon>Oscillatoriales</taxon>
        <taxon>Microcoleaceae</taxon>
        <taxon>Lyngbya</taxon>
    </lineage>
</organism>
<comment type="similarity">
    <text evidence="2">Belongs to the FPG family.</text>
</comment>
<keyword evidence="5" id="KW-0227">DNA damage</keyword>
<feature type="domain" description="Formamidopyrimidine-DNA glycosylase catalytic" evidence="15">
    <location>
        <begin position="2"/>
        <end position="90"/>
    </location>
</feature>
<dbReference type="SUPFAM" id="SSF81624">
    <property type="entry name" value="N-terminal domain of MutM-like DNA repair proteins"/>
    <property type="match status" value="1"/>
</dbReference>
<dbReference type="Pfam" id="PF01149">
    <property type="entry name" value="Fapy_DNA_glyco"/>
    <property type="match status" value="1"/>
</dbReference>
<proteinExistence type="inferred from homology"/>
<sequence>MPEGPEIRKAADKLEKAIAHQPTTEVFFAFEHLQPYAEKLTGRTVTHIATHGKALVTYFDNDLCVYSHNQLYGKWMVRQAYNFPNTNRQLRFAIHTDRKSALLYSASDIEVLTADEVLHHPFIQKLGPDILNPQVTREQIFDWVQEKTFYRRRFTTLLLDQGFLCGVGNYLRSEILFVSGIHPTQRPTDCDREQLARFADAALTIPQQSYHHNGITNDLDIAQDLKQRGWPRRQYRHWVFGRDGQGCYACGTPIVKERSGGRRYYYCPTCQPTD</sequence>
<evidence type="ECO:0000256" key="4">
    <source>
        <dbReference type="ARBA" id="ARBA00022723"/>
    </source>
</evidence>
<dbReference type="InterPro" id="IPR000214">
    <property type="entry name" value="Znf_DNA_glyclase/AP_lyase"/>
</dbReference>
<keyword evidence="6" id="KW-0863">Zinc-finger</keyword>
<keyword evidence="16" id="KW-0255">Endonuclease</keyword>
<dbReference type="GO" id="GO:0008270">
    <property type="term" value="F:zinc ion binding"/>
    <property type="evidence" value="ECO:0007669"/>
    <property type="project" value="UniProtKB-KW"/>
</dbReference>
<dbReference type="NCBIfam" id="NF007763">
    <property type="entry name" value="PRK10445.1"/>
    <property type="match status" value="1"/>
</dbReference>
<dbReference type="SUPFAM" id="SSF57716">
    <property type="entry name" value="Glucocorticoid receptor-like (DNA-binding domain)"/>
    <property type="match status" value="1"/>
</dbReference>
<evidence type="ECO:0000256" key="6">
    <source>
        <dbReference type="ARBA" id="ARBA00022771"/>
    </source>
</evidence>
<name>A0A0C1UNW6_9CYAN</name>
<keyword evidence="11 16" id="KW-0456">Lyase</keyword>
<dbReference type="SMART" id="SM00898">
    <property type="entry name" value="Fapy_DNA_glyco"/>
    <property type="match status" value="1"/>
</dbReference>
<dbReference type="InterPro" id="IPR044091">
    <property type="entry name" value="EcNei-like_N"/>
</dbReference>
<evidence type="ECO:0000256" key="13">
    <source>
        <dbReference type="ARBA" id="ARBA00023295"/>
    </source>
</evidence>
<evidence type="ECO:0000256" key="10">
    <source>
        <dbReference type="ARBA" id="ARBA00023204"/>
    </source>
</evidence>
<dbReference type="InterPro" id="IPR010979">
    <property type="entry name" value="Ribosomal_uS13-like_H2TH"/>
</dbReference>
<keyword evidence="7" id="KW-0378">Hydrolase</keyword>
<dbReference type="InterPro" id="IPR035937">
    <property type="entry name" value="FPG_N"/>
</dbReference>
<evidence type="ECO:0000256" key="11">
    <source>
        <dbReference type="ARBA" id="ARBA00023239"/>
    </source>
</evidence>
<dbReference type="GO" id="GO:0140078">
    <property type="term" value="F:class I DNA-(apurinic or apyrimidinic site) endonuclease activity"/>
    <property type="evidence" value="ECO:0007669"/>
    <property type="project" value="UniProtKB-EC"/>
</dbReference>
<reference evidence="16" key="3">
    <citation type="submission" date="2020-02" db="EMBL/GenBank/DDBJ databases">
        <authorList>
            <person name="Sarangi A.N."/>
            <person name="Ghosh S."/>
            <person name="Mukherjee M."/>
            <person name="Tripathy S."/>
        </authorList>
    </citation>
    <scope>NUCLEOTIDE SEQUENCE</scope>
    <source>
        <strain evidence="16">BDU141951</strain>
    </source>
</reference>
<dbReference type="CDD" id="cd08965">
    <property type="entry name" value="EcNei-like_N"/>
    <property type="match status" value="1"/>
</dbReference>
<evidence type="ECO:0000256" key="12">
    <source>
        <dbReference type="ARBA" id="ARBA00023268"/>
    </source>
</evidence>
<evidence type="ECO:0000256" key="2">
    <source>
        <dbReference type="ARBA" id="ARBA00009409"/>
    </source>
</evidence>
<keyword evidence="4" id="KW-0479">Metal-binding</keyword>
<dbReference type="SUPFAM" id="SSF46946">
    <property type="entry name" value="S13-like H2TH domain"/>
    <property type="match status" value="1"/>
</dbReference>
<evidence type="ECO:0000256" key="8">
    <source>
        <dbReference type="ARBA" id="ARBA00022833"/>
    </source>
</evidence>
<keyword evidence="8" id="KW-0862">Zinc</keyword>
<reference evidence="16" key="1">
    <citation type="submission" date="2014-11" db="EMBL/GenBank/DDBJ databases">
        <authorList>
            <person name="Malar M.C."/>
            <person name="Sen D."/>
            <person name="Tripathy S."/>
        </authorList>
    </citation>
    <scope>NUCLEOTIDE SEQUENCE</scope>
    <source>
        <strain evidence="16">BDU141951</strain>
    </source>
</reference>
<evidence type="ECO:0000313" key="16">
    <source>
        <dbReference type="EMBL" id="NEV67071.1"/>
    </source>
</evidence>
<dbReference type="EC" id="4.2.99.18" evidence="3"/>
<keyword evidence="10" id="KW-0234">DNA repair</keyword>
<dbReference type="PROSITE" id="PS51068">
    <property type="entry name" value="FPG_CAT"/>
    <property type="match status" value="1"/>
</dbReference>
<evidence type="ECO:0000256" key="9">
    <source>
        <dbReference type="ARBA" id="ARBA00023125"/>
    </source>
</evidence>
<comment type="cofactor">
    <cofactor evidence="1">
        <name>Zn(2+)</name>
        <dbReference type="ChEBI" id="CHEBI:29105"/>
    </cofactor>
</comment>
<dbReference type="PROSITE" id="PS51066">
    <property type="entry name" value="ZF_FPG_2"/>
    <property type="match status" value="1"/>
</dbReference>
<evidence type="ECO:0000256" key="1">
    <source>
        <dbReference type="ARBA" id="ARBA00001947"/>
    </source>
</evidence>
<dbReference type="InterPro" id="IPR012319">
    <property type="entry name" value="FPG_cat"/>
</dbReference>
<accession>A0A0C1UNW6</accession>
<dbReference type="SMART" id="SM01232">
    <property type="entry name" value="H2TH"/>
    <property type="match status" value="1"/>
</dbReference>
<dbReference type="PANTHER" id="PTHR42697:SF1">
    <property type="entry name" value="ENDONUCLEASE 8"/>
    <property type="match status" value="1"/>
</dbReference>
<dbReference type="Gene3D" id="3.20.190.10">
    <property type="entry name" value="MutM-like, N-terminal"/>
    <property type="match status" value="1"/>
</dbReference>
<dbReference type="GO" id="GO:0006284">
    <property type="term" value="P:base-excision repair"/>
    <property type="evidence" value="ECO:0007669"/>
    <property type="project" value="InterPro"/>
</dbReference>
<dbReference type="EMBL" id="JTHE02000003">
    <property type="protein sequence ID" value="NEV67071.1"/>
    <property type="molecule type" value="Genomic_DNA"/>
</dbReference>